<sequence length="57" mass="6535">MKVVLCYQDMWNLVTTGVPTIGAHATDEEKEKHAEIKKSDFKALFIIHQCVDPDNFE</sequence>
<evidence type="ECO:0000313" key="2">
    <source>
        <dbReference type="Proteomes" id="UP000265520"/>
    </source>
</evidence>
<protein>
    <submittedName>
        <fullName evidence="1">Uncharacterized protein</fullName>
    </submittedName>
</protein>
<dbReference type="AlphaFoldDB" id="A0A392V523"/>
<feature type="non-terminal residue" evidence="1">
    <location>
        <position position="57"/>
    </location>
</feature>
<keyword evidence="2" id="KW-1185">Reference proteome</keyword>
<evidence type="ECO:0000313" key="1">
    <source>
        <dbReference type="EMBL" id="MCI82041.1"/>
    </source>
</evidence>
<organism evidence="1 2">
    <name type="scientific">Trifolium medium</name>
    <dbReference type="NCBI Taxonomy" id="97028"/>
    <lineage>
        <taxon>Eukaryota</taxon>
        <taxon>Viridiplantae</taxon>
        <taxon>Streptophyta</taxon>
        <taxon>Embryophyta</taxon>
        <taxon>Tracheophyta</taxon>
        <taxon>Spermatophyta</taxon>
        <taxon>Magnoliopsida</taxon>
        <taxon>eudicotyledons</taxon>
        <taxon>Gunneridae</taxon>
        <taxon>Pentapetalae</taxon>
        <taxon>rosids</taxon>
        <taxon>fabids</taxon>
        <taxon>Fabales</taxon>
        <taxon>Fabaceae</taxon>
        <taxon>Papilionoideae</taxon>
        <taxon>50 kb inversion clade</taxon>
        <taxon>NPAAA clade</taxon>
        <taxon>Hologalegina</taxon>
        <taxon>IRL clade</taxon>
        <taxon>Trifolieae</taxon>
        <taxon>Trifolium</taxon>
    </lineage>
</organism>
<name>A0A392V523_9FABA</name>
<proteinExistence type="predicted"/>
<reference evidence="1 2" key="1">
    <citation type="journal article" date="2018" name="Front. Plant Sci.">
        <title>Red Clover (Trifolium pratense) and Zigzag Clover (T. medium) - A Picture of Genomic Similarities and Differences.</title>
        <authorList>
            <person name="Dluhosova J."/>
            <person name="Istvanek J."/>
            <person name="Nedelnik J."/>
            <person name="Repkova J."/>
        </authorList>
    </citation>
    <scope>NUCLEOTIDE SEQUENCE [LARGE SCALE GENOMIC DNA]</scope>
    <source>
        <strain evidence="2">cv. 10/8</strain>
        <tissue evidence="1">Leaf</tissue>
    </source>
</reference>
<accession>A0A392V523</accession>
<dbReference type="Proteomes" id="UP000265520">
    <property type="component" value="Unassembled WGS sequence"/>
</dbReference>
<dbReference type="EMBL" id="LXQA011033499">
    <property type="protein sequence ID" value="MCI82041.1"/>
    <property type="molecule type" value="Genomic_DNA"/>
</dbReference>
<comment type="caution">
    <text evidence="1">The sequence shown here is derived from an EMBL/GenBank/DDBJ whole genome shotgun (WGS) entry which is preliminary data.</text>
</comment>